<dbReference type="AlphaFoldDB" id="A0A378RJU7"/>
<protein>
    <submittedName>
        <fullName evidence="4">Beta-lactamase/D-alanine carboxypeptidase</fullName>
    </submittedName>
</protein>
<dbReference type="PANTHER" id="PTHR46825:SF8">
    <property type="entry name" value="BETA-LACTAMASE-RELATED"/>
    <property type="match status" value="1"/>
</dbReference>
<dbReference type="Proteomes" id="UP000255024">
    <property type="component" value="Unassembled WGS sequence"/>
</dbReference>
<dbReference type="EMBL" id="UGQL01000001">
    <property type="protein sequence ID" value="STZ27333.1"/>
    <property type="molecule type" value="Genomic_DNA"/>
</dbReference>
<evidence type="ECO:0000313" key="4">
    <source>
        <dbReference type="EMBL" id="STZ27333.1"/>
    </source>
</evidence>
<dbReference type="Pfam" id="PF00144">
    <property type="entry name" value="Beta-lactamase"/>
    <property type="match status" value="1"/>
</dbReference>
<keyword evidence="1" id="KW-0732">Signal</keyword>
<gene>
    <name evidence="4" type="ORF">NCTC11179_00868</name>
</gene>
<proteinExistence type="predicted"/>
<evidence type="ECO:0000313" key="5">
    <source>
        <dbReference type="Proteomes" id="UP000255024"/>
    </source>
</evidence>
<feature type="domain" description="Beta-lactamase-related" evidence="2">
    <location>
        <begin position="152"/>
        <end position="448"/>
    </location>
</feature>
<keyword evidence="4" id="KW-0645">Protease</keyword>
<evidence type="ECO:0000259" key="3">
    <source>
        <dbReference type="Pfam" id="PF13026"/>
    </source>
</evidence>
<feature type="domain" description="DUF3887" evidence="3">
    <location>
        <begin position="32"/>
        <end position="115"/>
    </location>
</feature>
<dbReference type="GO" id="GO:0004180">
    <property type="term" value="F:carboxypeptidase activity"/>
    <property type="evidence" value="ECO:0007669"/>
    <property type="project" value="UniProtKB-KW"/>
</dbReference>
<dbReference type="Gene3D" id="3.40.710.10">
    <property type="entry name" value="DD-peptidase/beta-lactamase superfamily"/>
    <property type="match status" value="1"/>
</dbReference>
<reference evidence="4 5" key="1">
    <citation type="submission" date="2018-06" db="EMBL/GenBank/DDBJ databases">
        <authorList>
            <consortium name="Pathogen Informatics"/>
            <person name="Doyle S."/>
        </authorList>
    </citation>
    <scope>NUCLEOTIDE SEQUENCE [LARGE SCALE GENOMIC DNA]</scope>
    <source>
        <strain evidence="4 5">NCTC11179</strain>
    </source>
</reference>
<dbReference type="SUPFAM" id="SSF56601">
    <property type="entry name" value="beta-lactamase/transpeptidase-like"/>
    <property type="match status" value="1"/>
</dbReference>
<dbReference type="Pfam" id="PF13026">
    <property type="entry name" value="DUF3887"/>
    <property type="match status" value="1"/>
</dbReference>
<dbReference type="InterPro" id="IPR024981">
    <property type="entry name" value="DUF3887"/>
</dbReference>
<keyword evidence="4" id="KW-0378">Hydrolase</keyword>
<organism evidence="4 5">
    <name type="scientific">Myroides odoratus</name>
    <name type="common">Flavobacterium odoratum</name>
    <dbReference type="NCBI Taxonomy" id="256"/>
    <lineage>
        <taxon>Bacteria</taxon>
        <taxon>Pseudomonadati</taxon>
        <taxon>Bacteroidota</taxon>
        <taxon>Flavobacteriia</taxon>
        <taxon>Flavobacteriales</taxon>
        <taxon>Flavobacteriaceae</taxon>
        <taxon>Myroides</taxon>
    </lineage>
</organism>
<dbReference type="PANTHER" id="PTHR46825">
    <property type="entry name" value="D-ALANYL-D-ALANINE-CARBOXYPEPTIDASE/ENDOPEPTIDASE AMPH"/>
    <property type="match status" value="1"/>
</dbReference>
<feature type="signal peptide" evidence="1">
    <location>
        <begin position="1"/>
        <end position="21"/>
    </location>
</feature>
<dbReference type="InterPro" id="IPR012338">
    <property type="entry name" value="Beta-lactam/transpept-like"/>
</dbReference>
<dbReference type="InterPro" id="IPR050491">
    <property type="entry name" value="AmpC-like"/>
</dbReference>
<keyword evidence="4" id="KW-0121">Carboxypeptidase</keyword>
<name>A0A378RJU7_MYROD</name>
<dbReference type="Gene3D" id="3.10.450.590">
    <property type="match status" value="1"/>
</dbReference>
<dbReference type="RefSeq" id="WP_115090290.1">
    <property type="nucleotide sequence ID" value="NZ_CP068107.1"/>
</dbReference>
<feature type="chain" id="PRO_5016590428" evidence="1">
    <location>
        <begin position="22"/>
        <end position="476"/>
    </location>
</feature>
<evidence type="ECO:0000256" key="1">
    <source>
        <dbReference type="SAM" id="SignalP"/>
    </source>
</evidence>
<keyword evidence="5" id="KW-1185">Reference proteome</keyword>
<evidence type="ECO:0000259" key="2">
    <source>
        <dbReference type="Pfam" id="PF00144"/>
    </source>
</evidence>
<dbReference type="InterPro" id="IPR001466">
    <property type="entry name" value="Beta-lactam-related"/>
</dbReference>
<sequence>MIIKRLLLLFCLLGGLLSVQAQNRVEQVMEIFMEDYNTSNYDKFYHRFSESLQSRVPFNTVEAFFDEMKQNLGSIVTIEYYGVNDDQTPLFKTQFEKETAIVNFAFDEEANIVGFRILDYVNQEDLKQGLAEKSLEDIILDNANHLPEQGEIALAIIKDDQVHFYGLKKKAKLIRDIDNKNGLFGLGTFTSIFTNNILAQADVQGKVKLWEDINAYYPEPFKDTLSFSFSSLANGTALLPFFPKITLVGEDLISNKKNKKGKEPVIGNASIANYLAHDIELDTLKVRGRFSIFGSSVLGDALARVYNKPYTSLFQTYIVDQYHLTATHLIKPKRAKVVGAIGKIDLGLDNKASYMDIFLPSTQGYSTVEDMATYIQAYFDPKHPELALMQKPTSMITPDDWISLGWRLNFFSPSESLYFHRGIDVAYSNFISFSPERKEGVIVFANSSMDDMIQLVENLSFQIWSKLVIDNKKDDK</sequence>
<accession>A0A378RJU7</accession>